<dbReference type="InterPro" id="IPR013154">
    <property type="entry name" value="ADH-like_N"/>
</dbReference>
<dbReference type="OrthoDB" id="8629910at2"/>
<dbReference type="Gene3D" id="3.90.180.10">
    <property type="entry name" value="Medium-chain alcohol dehydrogenases, catalytic domain"/>
    <property type="match status" value="1"/>
</dbReference>
<dbReference type="PANTHER" id="PTHR48106">
    <property type="entry name" value="QUINONE OXIDOREDUCTASE PIG3-RELATED"/>
    <property type="match status" value="1"/>
</dbReference>
<protein>
    <submittedName>
        <fullName evidence="4">Putative NADH oxidoreductase</fullName>
    </submittedName>
</protein>
<dbReference type="GO" id="GO:0070402">
    <property type="term" value="F:NADPH binding"/>
    <property type="evidence" value="ECO:0007669"/>
    <property type="project" value="TreeGrafter"/>
</dbReference>
<dbReference type="SMART" id="SM00829">
    <property type="entry name" value="PKS_ER"/>
    <property type="match status" value="1"/>
</dbReference>
<proteinExistence type="predicted"/>
<keyword evidence="2" id="KW-0560">Oxidoreductase</keyword>
<name>A0A0C2IEP3_9PSED</name>
<dbReference type="RefSeq" id="WP_040067965.1">
    <property type="nucleotide sequence ID" value="NZ_JXDG01000037.1"/>
</dbReference>
<dbReference type="SUPFAM" id="SSF51735">
    <property type="entry name" value="NAD(P)-binding Rossmann-fold domains"/>
    <property type="match status" value="1"/>
</dbReference>
<comment type="caution">
    <text evidence="4">The sequence shown here is derived from an EMBL/GenBank/DDBJ whole genome shotgun (WGS) entry which is preliminary data.</text>
</comment>
<evidence type="ECO:0000256" key="1">
    <source>
        <dbReference type="ARBA" id="ARBA00022857"/>
    </source>
</evidence>
<evidence type="ECO:0000256" key="2">
    <source>
        <dbReference type="ARBA" id="ARBA00023002"/>
    </source>
</evidence>
<dbReference type="Pfam" id="PF08240">
    <property type="entry name" value="ADH_N"/>
    <property type="match status" value="1"/>
</dbReference>
<dbReference type="PANTHER" id="PTHR48106:SF18">
    <property type="entry name" value="QUINONE OXIDOREDUCTASE PIG3"/>
    <property type="match status" value="1"/>
</dbReference>
<dbReference type="GO" id="GO:0016651">
    <property type="term" value="F:oxidoreductase activity, acting on NAD(P)H"/>
    <property type="evidence" value="ECO:0007669"/>
    <property type="project" value="TreeGrafter"/>
</dbReference>
<dbReference type="PATRIC" id="fig|226910.6.peg.2917"/>
<dbReference type="SUPFAM" id="SSF50129">
    <property type="entry name" value="GroES-like"/>
    <property type="match status" value="1"/>
</dbReference>
<feature type="domain" description="Enoyl reductase (ER)" evidence="3">
    <location>
        <begin position="20"/>
        <end position="375"/>
    </location>
</feature>
<dbReference type="Proteomes" id="UP000031535">
    <property type="component" value="Unassembled WGS sequence"/>
</dbReference>
<sequence length="380" mass="40052">MTATIPQTGLQLRSLITRAGQLELSLIDQPVPTPGPDEVLIRVEASPINPSDLGLLLGPADLSTLKVSGTAERPVVTATVPEAALRAVAGRLDHAMSVGIEGAGLVVAAGSSPAAQALLNRRVAAMGEAMYAQYCCVPAQQCMALPDDVSAVDGASAFINPITALGMVETMRSEGHGALVHTAAASNLGQMLNRICQAEGVKLANIVRKPEQAKLLRELGATYVCDSSAENFMADLTDAVAATGATIAFDATGGGKLGGQILGCMEAALRRSAKEYSRYGSTTHKQLYVYGFLDNSPTQFSNSWGMAWSMGGWLLMPFMRKAGPVVMQRLKDRVARELKTTFASHYSAHVSLAEALQASAIAHYSRRATGEKVLIVPNRD</sequence>
<dbReference type="InterPro" id="IPR011032">
    <property type="entry name" value="GroES-like_sf"/>
</dbReference>
<organism evidence="4 5">
    <name type="scientific">Pseudomonas batumici</name>
    <dbReference type="NCBI Taxonomy" id="226910"/>
    <lineage>
        <taxon>Bacteria</taxon>
        <taxon>Pseudomonadati</taxon>
        <taxon>Pseudomonadota</taxon>
        <taxon>Gammaproteobacteria</taxon>
        <taxon>Pseudomonadales</taxon>
        <taxon>Pseudomonadaceae</taxon>
        <taxon>Pseudomonas</taxon>
    </lineage>
</organism>
<evidence type="ECO:0000313" key="4">
    <source>
        <dbReference type="EMBL" id="KIH83432.1"/>
    </source>
</evidence>
<keyword evidence="5" id="KW-1185">Reference proteome</keyword>
<keyword evidence="1" id="KW-0521">NADP</keyword>
<dbReference type="Gene3D" id="3.40.50.720">
    <property type="entry name" value="NAD(P)-binding Rossmann-like Domain"/>
    <property type="match status" value="1"/>
</dbReference>
<reference evidence="4 5" key="1">
    <citation type="submission" date="2015-01" db="EMBL/GenBank/DDBJ databases">
        <title>Complete genome of Pseudomonas batumici UCM B-321 producer of the batumin antibiotic with strong antistaphilococcal and potential anticancer activity.</title>
        <authorList>
            <person name="Klochko V.V."/>
            <person name="Zelena L.B."/>
            <person name="Elena K.A."/>
            <person name="Reva O.N."/>
        </authorList>
    </citation>
    <scope>NUCLEOTIDE SEQUENCE [LARGE SCALE GENOMIC DNA]</scope>
    <source>
        <strain evidence="4 5">UCM B-321</strain>
    </source>
</reference>
<accession>A0A0C2IEP3</accession>
<gene>
    <name evidence="4" type="ORF">UCMB321_2928</name>
</gene>
<evidence type="ECO:0000313" key="5">
    <source>
        <dbReference type="Proteomes" id="UP000031535"/>
    </source>
</evidence>
<evidence type="ECO:0000259" key="3">
    <source>
        <dbReference type="SMART" id="SM00829"/>
    </source>
</evidence>
<dbReference type="InterPro" id="IPR020843">
    <property type="entry name" value="ER"/>
</dbReference>
<dbReference type="AlphaFoldDB" id="A0A0C2IEP3"/>
<dbReference type="InterPro" id="IPR036291">
    <property type="entry name" value="NAD(P)-bd_dom_sf"/>
</dbReference>
<dbReference type="CDD" id="cd08291">
    <property type="entry name" value="ETR_like_1"/>
    <property type="match status" value="1"/>
</dbReference>
<dbReference type="STRING" id="226910.UCMB321_2928"/>
<dbReference type="EMBL" id="JXDG01000037">
    <property type="protein sequence ID" value="KIH83432.1"/>
    <property type="molecule type" value="Genomic_DNA"/>
</dbReference>